<dbReference type="NCBIfam" id="TIGR00060">
    <property type="entry name" value="L18_bact"/>
    <property type="match status" value="1"/>
</dbReference>
<name>A0ABY4FYJ2_9MICO</name>
<keyword evidence="3 7" id="KW-0694">RNA-binding</keyword>
<dbReference type="InterPro" id="IPR005484">
    <property type="entry name" value="Ribosomal_uL18_bac/plant/anim"/>
</dbReference>
<keyword evidence="2 7" id="KW-0699">rRNA-binding</keyword>
<evidence type="ECO:0000313" key="8">
    <source>
        <dbReference type="EMBL" id="UOQ61369.1"/>
    </source>
</evidence>
<comment type="function">
    <text evidence="7">This is one of the proteins that bind and probably mediate the attachment of the 5S RNA into the large ribosomal subunit, where it forms part of the central protuberance.</text>
</comment>
<comment type="similarity">
    <text evidence="1 7">Belongs to the universal ribosomal protein uL18 family.</text>
</comment>
<dbReference type="GO" id="GO:0005840">
    <property type="term" value="C:ribosome"/>
    <property type="evidence" value="ECO:0007669"/>
    <property type="project" value="UniProtKB-KW"/>
</dbReference>
<evidence type="ECO:0000313" key="9">
    <source>
        <dbReference type="Proteomes" id="UP000831775"/>
    </source>
</evidence>
<evidence type="ECO:0000256" key="4">
    <source>
        <dbReference type="ARBA" id="ARBA00022980"/>
    </source>
</evidence>
<dbReference type="PANTHER" id="PTHR12899">
    <property type="entry name" value="39S RIBOSOMAL PROTEIN L18, MITOCHONDRIAL"/>
    <property type="match status" value="1"/>
</dbReference>
<keyword evidence="5 7" id="KW-0687">Ribonucleoprotein</keyword>
<dbReference type="EMBL" id="CP095043">
    <property type="protein sequence ID" value="UOQ61369.1"/>
    <property type="molecule type" value="Genomic_DNA"/>
</dbReference>
<comment type="subunit">
    <text evidence="7">Part of the 50S ribosomal subunit; part of the 5S rRNA/L5/L18/L25 subcomplex. Contacts the 5S and 23S rRNAs.</text>
</comment>
<evidence type="ECO:0000256" key="3">
    <source>
        <dbReference type="ARBA" id="ARBA00022884"/>
    </source>
</evidence>
<sequence>MAASISRAKGRTAARIRRHTRLRKKIVGTEVRPRLVVNRSARHVFVQVIDDSKGLTVASASTMEADLRSFEGDKTAKARKVGEIIAERAKSAGIEAVVFDRGGSKYAGRVAAIADGAREGGLTL</sequence>
<dbReference type="RefSeq" id="WP_244687780.1">
    <property type="nucleotide sequence ID" value="NZ_CP095043.1"/>
</dbReference>
<evidence type="ECO:0000256" key="7">
    <source>
        <dbReference type="HAMAP-Rule" id="MF_01337"/>
    </source>
</evidence>
<dbReference type="Proteomes" id="UP000831775">
    <property type="component" value="Chromosome"/>
</dbReference>
<evidence type="ECO:0000256" key="6">
    <source>
        <dbReference type="ARBA" id="ARBA00035197"/>
    </source>
</evidence>
<dbReference type="InterPro" id="IPR057268">
    <property type="entry name" value="Ribosomal_L18"/>
</dbReference>
<dbReference type="InterPro" id="IPR004389">
    <property type="entry name" value="Ribosomal_uL18_bac-type"/>
</dbReference>
<keyword evidence="9" id="KW-1185">Reference proteome</keyword>
<dbReference type="SUPFAM" id="SSF53137">
    <property type="entry name" value="Translational machinery components"/>
    <property type="match status" value="1"/>
</dbReference>
<dbReference type="Pfam" id="PF00861">
    <property type="entry name" value="Ribosomal_L18p"/>
    <property type="match status" value="1"/>
</dbReference>
<dbReference type="PANTHER" id="PTHR12899:SF3">
    <property type="entry name" value="LARGE RIBOSOMAL SUBUNIT PROTEIN UL18M"/>
    <property type="match status" value="1"/>
</dbReference>
<gene>
    <name evidence="7 8" type="primary">rplR</name>
    <name evidence="8" type="ORF">MUN76_05205</name>
</gene>
<organism evidence="8 9">
    <name type="scientific">Leucobacter rhizosphaerae</name>
    <dbReference type="NCBI Taxonomy" id="2932245"/>
    <lineage>
        <taxon>Bacteria</taxon>
        <taxon>Bacillati</taxon>
        <taxon>Actinomycetota</taxon>
        <taxon>Actinomycetes</taxon>
        <taxon>Micrococcales</taxon>
        <taxon>Microbacteriaceae</taxon>
        <taxon>Leucobacter</taxon>
    </lineage>
</organism>
<reference evidence="8 9" key="1">
    <citation type="submission" date="2022-04" db="EMBL/GenBank/DDBJ databases">
        <title>Leucobacter sp. isolated from rhizosphere of onion.</title>
        <authorList>
            <person name="Won M."/>
            <person name="Lee C.-M."/>
            <person name="Woen H.-Y."/>
            <person name="Kwon S.-W."/>
        </authorList>
    </citation>
    <scope>NUCLEOTIDE SEQUENCE [LARGE SCALE GENOMIC DNA]</scope>
    <source>
        <strain evidence="8 9">H25R-14</strain>
    </source>
</reference>
<dbReference type="HAMAP" id="MF_01337_B">
    <property type="entry name" value="Ribosomal_uL18_B"/>
    <property type="match status" value="1"/>
</dbReference>
<evidence type="ECO:0000256" key="5">
    <source>
        <dbReference type="ARBA" id="ARBA00023274"/>
    </source>
</evidence>
<accession>A0ABY4FYJ2</accession>
<evidence type="ECO:0000256" key="1">
    <source>
        <dbReference type="ARBA" id="ARBA00007116"/>
    </source>
</evidence>
<proteinExistence type="inferred from homology"/>
<dbReference type="Gene3D" id="3.30.420.100">
    <property type="match status" value="1"/>
</dbReference>
<dbReference type="CDD" id="cd00432">
    <property type="entry name" value="Ribosomal_L18_L5e"/>
    <property type="match status" value="1"/>
</dbReference>
<evidence type="ECO:0000256" key="2">
    <source>
        <dbReference type="ARBA" id="ARBA00022730"/>
    </source>
</evidence>
<protein>
    <recommendedName>
        <fullName evidence="6 7">Large ribosomal subunit protein uL18</fullName>
    </recommendedName>
</protein>
<keyword evidence="4 7" id="KW-0689">Ribosomal protein</keyword>